<organism evidence="5 6">
    <name type="scientific">Sporothrix stenoceras</name>
    <dbReference type="NCBI Taxonomy" id="5173"/>
    <lineage>
        <taxon>Eukaryota</taxon>
        <taxon>Fungi</taxon>
        <taxon>Dikarya</taxon>
        <taxon>Ascomycota</taxon>
        <taxon>Pezizomycotina</taxon>
        <taxon>Sordariomycetes</taxon>
        <taxon>Sordariomycetidae</taxon>
        <taxon>Ophiostomatales</taxon>
        <taxon>Ophiostomataceae</taxon>
        <taxon>Sporothrix</taxon>
    </lineage>
</organism>
<keyword evidence="6" id="KW-1185">Reference proteome</keyword>
<dbReference type="InterPro" id="IPR055560">
    <property type="entry name" value="DUF7136"/>
</dbReference>
<protein>
    <recommendedName>
        <fullName evidence="4">DUF7136 domain-containing protein</fullName>
    </recommendedName>
</protein>
<keyword evidence="2" id="KW-0812">Transmembrane</keyword>
<evidence type="ECO:0000256" key="2">
    <source>
        <dbReference type="SAM" id="Phobius"/>
    </source>
</evidence>
<evidence type="ECO:0000256" key="1">
    <source>
        <dbReference type="SAM" id="MobiDB-lite"/>
    </source>
</evidence>
<gene>
    <name evidence="5" type="ORF">Sste5346_006230</name>
</gene>
<feature type="region of interest" description="Disordered" evidence="1">
    <location>
        <begin position="248"/>
        <end position="269"/>
    </location>
</feature>
<dbReference type="Pfam" id="PF23584">
    <property type="entry name" value="DUF7136"/>
    <property type="match status" value="1"/>
</dbReference>
<evidence type="ECO:0000313" key="5">
    <source>
        <dbReference type="EMBL" id="KAL1893729.1"/>
    </source>
</evidence>
<evidence type="ECO:0000313" key="6">
    <source>
        <dbReference type="Proteomes" id="UP001583186"/>
    </source>
</evidence>
<reference evidence="5 6" key="1">
    <citation type="journal article" date="2024" name="IMA Fungus">
        <title>IMA Genome - F19 : A genome assembly and annotation guide to empower mycologists, including annotated draft genome sequences of Ceratocystis pirilliformis, Diaporthe australafricana, Fusarium ophioides, Paecilomyces lecythidis, and Sporothrix stenoceras.</title>
        <authorList>
            <person name="Aylward J."/>
            <person name="Wilson A.M."/>
            <person name="Visagie C.M."/>
            <person name="Spraker J."/>
            <person name="Barnes I."/>
            <person name="Buitendag C."/>
            <person name="Ceriani C."/>
            <person name="Del Mar Angel L."/>
            <person name="du Plessis D."/>
            <person name="Fuchs T."/>
            <person name="Gasser K."/>
            <person name="Kramer D."/>
            <person name="Li W."/>
            <person name="Munsamy K."/>
            <person name="Piso A."/>
            <person name="Price J.L."/>
            <person name="Sonnekus B."/>
            <person name="Thomas C."/>
            <person name="van der Nest A."/>
            <person name="van Dijk A."/>
            <person name="van Heerden A."/>
            <person name="van Vuuren N."/>
            <person name="Yilmaz N."/>
            <person name="Duong T.A."/>
            <person name="van der Merwe N.A."/>
            <person name="Wingfield M.J."/>
            <person name="Wingfield B.D."/>
        </authorList>
    </citation>
    <scope>NUCLEOTIDE SEQUENCE [LARGE SCALE GENOMIC DNA]</scope>
    <source>
        <strain evidence="5 6">CMW 5346</strain>
    </source>
</reference>
<evidence type="ECO:0000256" key="3">
    <source>
        <dbReference type="SAM" id="SignalP"/>
    </source>
</evidence>
<keyword evidence="2" id="KW-1133">Transmembrane helix</keyword>
<name>A0ABR3Z0I9_9PEZI</name>
<keyword evidence="2" id="KW-0472">Membrane</keyword>
<keyword evidence="3" id="KW-0732">Signal</keyword>
<feature type="chain" id="PRO_5045988777" description="DUF7136 domain-containing protein" evidence="3">
    <location>
        <begin position="23"/>
        <end position="301"/>
    </location>
</feature>
<proteinExistence type="predicted"/>
<evidence type="ECO:0000259" key="4">
    <source>
        <dbReference type="Pfam" id="PF23584"/>
    </source>
</evidence>
<sequence length="301" mass="31542">MRLSVLAWFSVAYCTLTGPVVSTRADTAAIAPGVVNLDLIFPLNNTYAPFDGPMPIVFGVSRPDIASVLQLKVSYLLSDEPNTNTVYGTSQVFDLSSGSIPSTKNNGNGGYAFFVNFSNASIVGQVGKFRTEITFVFVVDYPGDEKTKETIVPQPLIYDMFFTTVPGAVAAIVPGMEATNSSNSRSNNTTPCMNVGAGSFYFPINITDFITNDGTEFGVISTDRTHHFPSQCAVEVDADTAATIAAGPTTATASGTGTTSSATNTSTANSTPAKMLPSGFVTASVIVAVLYFSMFGGALLL</sequence>
<accession>A0ABR3Z0I9</accession>
<feature type="transmembrane region" description="Helical" evidence="2">
    <location>
        <begin position="279"/>
        <end position="300"/>
    </location>
</feature>
<feature type="signal peptide" evidence="3">
    <location>
        <begin position="1"/>
        <end position="22"/>
    </location>
</feature>
<feature type="domain" description="DUF7136" evidence="4">
    <location>
        <begin position="31"/>
        <end position="256"/>
    </location>
</feature>
<comment type="caution">
    <text evidence="5">The sequence shown here is derived from an EMBL/GenBank/DDBJ whole genome shotgun (WGS) entry which is preliminary data.</text>
</comment>
<dbReference type="EMBL" id="JAWCUI010000036">
    <property type="protein sequence ID" value="KAL1893729.1"/>
    <property type="molecule type" value="Genomic_DNA"/>
</dbReference>
<dbReference type="Proteomes" id="UP001583186">
    <property type="component" value="Unassembled WGS sequence"/>
</dbReference>